<evidence type="ECO:0000313" key="1">
    <source>
        <dbReference type="EMBL" id="KII73133.1"/>
    </source>
</evidence>
<organism evidence="1 2">
    <name type="scientific">Thelohanellus kitauei</name>
    <name type="common">Myxosporean</name>
    <dbReference type="NCBI Taxonomy" id="669202"/>
    <lineage>
        <taxon>Eukaryota</taxon>
        <taxon>Metazoa</taxon>
        <taxon>Cnidaria</taxon>
        <taxon>Myxozoa</taxon>
        <taxon>Myxosporea</taxon>
        <taxon>Bivalvulida</taxon>
        <taxon>Platysporina</taxon>
        <taxon>Myxobolidae</taxon>
        <taxon>Thelohanellus</taxon>
    </lineage>
</organism>
<sequence length="257" mass="29214">MKYIFVDTSRRLWKRSCVIEYTNGISEYKTWGSTKPIVSRPCCKTVANVIGQLFMVKVKKYDSVLIKCLRRADLNLFVVPHPYILVQIESMTYFKEKKTIFVSEEALVLVPRMSDSNTTSCRSGVDEKCRRRTLTVCSRHKILVSLPKHISLTLKMDLSINLIERDMGTASCYSTRHALTDWINKASTRNLSAKCEGTHKISAYRFKSTCLNCGKKGYLARICEVRNAAFIVTNVESEVNQIQALIDMGSSDSLIDN</sequence>
<evidence type="ECO:0000313" key="2">
    <source>
        <dbReference type="Proteomes" id="UP000031668"/>
    </source>
</evidence>
<protein>
    <submittedName>
        <fullName evidence="1">Uncharacterized protein</fullName>
    </submittedName>
</protein>
<accession>A0A0C2JUR0</accession>
<proteinExistence type="predicted"/>
<reference evidence="1 2" key="1">
    <citation type="journal article" date="2014" name="Genome Biol. Evol.">
        <title>The genome of the myxosporean Thelohanellus kitauei shows adaptations to nutrient acquisition within its fish host.</title>
        <authorList>
            <person name="Yang Y."/>
            <person name="Xiong J."/>
            <person name="Zhou Z."/>
            <person name="Huo F."/>
            <person name="Miao W."/>
            <person name="Ran C."/>
            <person name="Liu Y."/>
            <person name="Zhang J."/>
            <person name="Feng J."/>
            <person name="Wang M."/>
            <person name="Wang M."/>
            <person name="Wang L."/>
            <person name="Yao B."/>
        </authorList>
    </citation>
    <scope>NUCLEOTIDE SEQUENCE [LARGE SCALE GENOMIC DNA]</scope>
    <source>
        <strain evidence="1">Wuqing</strain>
    </source>
</reference>
<keyword evidence="2" id="KW-1185">Reference proteome</keyword>
<name>A0A0C2JUR0_THEKT</name>
<dbReference type="AlphaFoldDB" id="A0A0C2JUR0"/>
<comment type="caution">
    <text evidence="1">The sequence shown here is derived from an EMBL/GenBank/DDBJ whole genome shotgun (WGS) entry which is preliminary data.</text>
</comment>
<dbReference type="EMBL" id="JWZT01000972">
    <property type="protein sequence ID" value="KII73133.1"/>
    <property type="molecule type" value="Genomic_DNA"/>
</dbReference>
<gene>
    <name evidence="1" type="ORF">RF11_14819</name>
</gene>
<dbReference type="Proteomes" id="UP000031668">
    <property type="component" value="Unassembled WGS sequence"/>
</dbReference>